<comment type="caution">
    <text evidence="2">The sequence shown here is derived from an EMBL/GenBank/DDBJ whole genome shotgun (WGS) entry which is preliminary data.</text>
</comment>
<evidence type="ECO:0000256" key="1">
    <source>
        <dbReference type="SAM" id="MobiDB-lite"/>
    </source>
</evidence>
<reference evidence="2 3" key="1">
    <citation type="submission" date="2016-08" db="EMBL/GenBank/DDBJ databases">
        <authorList>
            <consortium name="Lentinula edodes genome sequencing consortium"/>
            <person name="Sakamoto Y."/>
            <person name="Nakade K."/>
            <person name="Sato S."/>
            <person name="Yoshida Y."/>
            <person name="Miyazaki K."/>
            <person name="Natsume S."/>
            <person name="Konno N."/>
        </authorList>
    </citation>
    <scope>NUCLEOTIDE SEQUENCE [LARGE SCALE GENOMIC DNA]</scope>
    <source>
        <strain evidence="2 3">NBRC 111202</strain>
    </source>
</reference>
<evidence type="ECO:0000313" key="2">
    <source>
        <dbReference type="EMBL" id="GAW03489.1"/>
    </source>
</evidence>
<sequence>MSIQQKHVLARSLVFKQLPPSLEVKQALSCLPHGRFHGIVPRGKDSLAIKFLDFRSATRFTQKFRLLPRAPLLKDATIEYEASGPLPIEILTAIGLRNASRVIRVSSAIAKDIPESLIDDSKKCGPIESFESDKRKAVINFLSIDAAIKALDILRTSETYAGYHVYFGYDKKCDIPIPYPADSKTDLVLTDLPKGATTNELLRRLQSGLPDLKRETIRSIVFDEPGAKAFINFLEPVVAKIVYESFKHAKTSTGGVSVSWSWTAPSPISASLRMAVNVGASRTMTISHLENVEQMRRVLKVAKTFGTVVSHSYNPSNEKTGKTVSIEFSDIFSTFRAIERIGKDMASYPDLANTFVSFATSTNQVKPMKVLRSKTTKPETSQAQATSEPSSHPSEAS</sequence>
<dbReference type="STRING" id="5353.A0A1Q3E8R8"/>
<protein>
    <submittedName>
        <fullName evidence="2">RNA-binding protein Nrd1</fullName>
    </submittedName>
</protein>
<reference evidence="2 3" key="2">
    <citation type="submission" date="2017-02" db="EMBL/GenBank/DDBJ databases">
        <title>A genome survey and senescence transcriptome analysis in Lentinula edodes.</title>
        <authorList>
            <person name="Sakamoto Y."/>
            <person name="Nakade K."/>
            <person name="Sato S."/>
            <person name="Yoshida Y."/>
            <person name="Miyazaki K."/>
            <person name="Natsume S."/>
            <person name="Konno N."/>
        </authorList>
    </citation>
    <scope>NUCLEOTIDE SEQUENCE [LARGE SCALE GENOMIC DNA]</scope>
    <source>
        <strain evidence="2 3">NBRC 111202</strain>
    </source>
</reference>
<proteinExistence type="predicted"/>
<name>A0A1Q3E8R8_LENED</name>
<gene>
    <name evidence="2" type="ORF">LENED_005218</name>
</gene>
<dbReference type="AlphaFoldDB" id="A0A1Q3E8R8"/>
<dbReference type="EMBL" id="BDGU01000149">
    <property type="protein sequence ID" value="GAW03489.1"/>
    <property type="molecule type" value="Genomic_DNA"/>
</dbReference>
<evidence type="ECO:0000313" key="3">
    <source>
        <dbReference type="Proteomes" id="UP000188533"/>
    </source>
</evidence>
<accession>A0A1Q3E8R8</accession>
<feature type="region of interest" description="Disordered" evidence="1">
    <location>
        <begin position="368"/>
        <end position="397"/>
    </location>
</feature>
<feature type="compositionally biased region" description="Polar residues" evidence="1">
    <location>
        <begin position="378"/>
        <end position="397"/>
    </location>
</feature>
<keyword evidence="3" id="KW-1185">Reference proteome</keyword>
<dbReference type="Proteomes" id="UP000188533">
    <property type="component" value="Unassembled WGS sequence"/>
</dbReference>
<organism evidence="2 3">
    <name type="scientific">Lentinula edodes</name>
    <name type="common">Shiitake mushroom</name>
    <name type="synonym">Lentinus edodes</name>
    <dbReference type="NCBI Taxonomy" id="5353"/>
    <lineage>
        <taxon>Eukaryota</taxon>
        <taxon>Fungi</taxon>
        <taxon>Dikarya</taxon>
        <taxon>Basidiomycota</taxon>
        <taxon>Agaricomycotina</taxon>
        <taxon>Agaricomycetes</taxon>
        <taxon>Agaricomycetidae</taxon>
        <taxon>Agaricales</taxon>
        <taxon>Marasmiineae</taxon>
        <taxon>Omphalotaceae</taxon>
        <taxon>Lentinula</taxon>
    </lineage>
</organism>